<accession>A0A538T0M5</accession>
<evidence type="ECO:0000313" key="3">
    <source>
        <dbReference type="Proteomes" id="UP000316852"/>
    </source>
</evidence>
<sequence length="529" mass="58051">MAIPTIGRTCSAKLSLKSRRVAVAWLTFLGALGQAAPGAPAPAHGEPGPITIENARSGYPQWELANPALAHEIEGYAGDTLRLYVSSKSPTFAVEVFRMGWYGGAGARRVLELRALSGGQRAIPKPRGDDGLVECGWPLSCRLPVGSGWVTGVYLARLTGSRDGKQSFVPFVVREASRESGDAPRRAPVLIQCSTNTWQAYNNWGGKSLYDFNSFGGRALRVSFDRPYAASAQGMRGAGAGEFLGVSHASRAGGWEYPFVRWIERNGYDVAYATNLDVHRDASLCSGRKAVLLVGHDEYWSRAMRNHLERARDEGVNLGVFAANVGYWQVRLEPSLSGVKDRILFCAKEPDRDPLYNTAKDPDLTVRFRNLNPPRPEVSLVGMMMSAEDVEGDFTPVPELRSHWVFRGTGIASGRTRTVPGILGYEVDRSFANDRTYGRWSPRKLTVLARTWVQQMKEERAPTETTIYAARSGAWVFSAGTMQWSWGLDDWGAPALHPARRHPDIEGITKNVLERFLGTGPGPSPRSPG</sequence>
<reference evidence="2 3" key="1">
    <citation type="journal article" date="2019" name="Nat. Microbiol.">
        <title>Mediterranean grassland soil C-N compound turnover is dependent on rainfall and depth, and is mediated by genomically divergent microorganisms.</title>
        <authorList>
            <person name="Diamond S."/>
            <person name="Andeer P.F."/>
            <person name="Li Z."/>
            <person name="Crits-Christoph A."/>
            <person name="Burstein D."/>
            <person name="Anantharaman K."/>
            <person name="Lane K.R."/>
            <person name="Thomas B.C."/>
            <person name="Pan C."/>
            <person name="Northen T.R."/>
            <person name="Banfield J.F."/>
        </authorList>
    </citation>
    <scope>NUCLEOTIDE SEQUENCE [LARGE SCALE GENOMIC DNA]</scope>
    <source>
        <strain evidence="2">WS_6</strain>
    </source>
</reference>
<protein>
    <recommendedName>
        <fullName evidence="1">N,N-dimethylformamidase beta subunit-like C-terminal domain-containing protein</fullName>
    </recommendedName>
</protein>
<dbReference type="EMBL" id="VBOW01000068">
    <property type="protein sequence ID" value="TMQ57187.1"/>
    <property type="molecule type" value="Genomic_DNA"/>
</dbReference>
<dbReference type="Proteomes" id="UP000316852">
    <property type="component" value="Unassembled WGS sequence"/>
</dbReference>
<organism evidence="2 3">
    <name type="scientific">Eiseniibacteriota bacterium</name>
    <dbReference type="NCBI Taxonomy" id="2212470"/>
    <lineage>
        <taxon>Bacteria</taxon>
        <taxon>Candidatus Eiseniibacteriota</taxon>
    </lineage>
</organism>
<dbReference type="InterPro" id="IPR046540">
    <property type="entry name" value="DMFA2_C"/>
</dbReference>
<dbReference type="Pfam" id="PF20254">
    <property type="entry name" value="DMFA2_C"/>
    <property type="match status" value="1"/>
</dbReference>
<proteinExistence type="predicted"/>
<dbReference type="AlphaFoldDB" id="A0A538T0M5"/>
<evidence type="ECO:0000259" key="1">
    <source>
        <dbReference type="Pfam" id="PF20254"/>
    </source>
</evidence>
<comment type="caution">
    <text evidence="2">The sequence shown here is derived from an EMBL/GenBank/DDBJ whole genome shotgun (WGS) entry which is preliminary data.</text>
</comment>
<evidence type="ECO:0000313" key="2">
    <source>
        <dbReference type="EMBL" id="TMQ57187.1"/>
    </source>
</evidence>
<gene>
    <name evidence="2" type="ORF">E6K76_11215</name>
</gene>
<feature type="domain" description="N,N-dimethylformamidase beta subunit-like C-terminal" evidence="1">
    <location>
        <begin position="94"/>
        <end position="489"/>
    </location>
</feature>
<name>A0A538T0M5_UNCEI</name>